<dbReference type="SUPFAM" id="SSF50978">
    <property type="entry name" value="WD40 repeat-like"/>
    <property type="match status" value="1"/>
</dbReference>
<proteinExistence type="predicted"/>
<evidence type="ECO:0000313" key="8">
    <source>
        <dbReference type="Proteomes" id="UP000596661"/>
    </source>
</evidence>
<dbReference type="Pfam" id="PF00400">
    <property type="entry name" value="WD40"/>
    <property type="match status" value="2"/>
</dbReference>
<dbReference type="InterPro" id="IPR036322">
    <property type="entry name" value="WD40_repeat_dom_sf"/>
</dbReference>
<dbReference type="PROSITE" id="PS50082">
    <property type="entry name" value="WD_REPEATS_2"/>
    <property type="match status" value="1"/>
</dbReference>
<dbReference type="FunFam" id="1.10.1540.10:FF:000002">
    <property type="entry name" value="WD repeat and FYVE domain containing 3"/>
    <property type="match status" value="1"/>
</dbReference>
<dbReference type="Pfam" id="PF02138">
    <property type="entry name" value="Beach"/>
    <property type="match status" value="1"/>
</dbReference>
<dbReference type="OMA" id="RWSANLD"/>
<evidence type="ECO:0000256" key="2">
    <source>
        <dbReference type="ARBA" id="ARBA00022737"/>
    </source>
</evidence>
<dbReference type="Gene3D" id="2.60.120.200">
    <property type="match status" value="1"/>
</dbReference>
<dbReference type="InterPro" id="IPR023362">
    <property type="entry name" value="PH-BEACH_dom"/>
</dbReference>
<feature type="region of interest" description="Disordered" evidence="4">
    <location>
        <begin position="2645"/>
        <end position="2668"/>
    </location>
</feature>
<protein>
    <submittedName>
        <fullName evidence="7">Uncharacterized protein</fullName>
    </submittedName>
</protein>
<dbReference type="SUPFAM" id="SSF81837">
    <property type="entry name" value="BEACH domain"/>
    <property type="match status" value="1"/>
</dbReference>
<dbReference type="Gene3D" id="2.130.10.10">
    <property type="entry name" value="YVTN repeat-like/Quinoprotein amine dehydrogenase"/>
    <property type="match status" value="1"/>
</dbReference>
<dbReference type="PROSITE" id="PS00678">
    <property type="entry name" value="WD_REPEATS_1"/>
    <property type="match status" value="1"/>
</dbReference>
<evidence type="ECO:0000313" key="7">
    <source>
        <dbReference type="EnsemblPlants" id="cds.evm.model.01.683"/>
    </source>
</evidence>
<feature type="region of interest" description="Disordered" evidence="4">
    <location>
        <begin position="2602"/>
        <end position="2622"/>
    </location>
</feature>
<dbReference type="Proteomes" id="UP000596661">
    <property type="component" value="Chromosome 1"/>
</dbReference>
<dbReference type="Gene3D" id="1.25.10.10">
    <property type="entry name" value="Leucine-rich Repeat Variant"/>
    <property type="match status" value="1"/>
</dbReference>
<reference evidence="7" key="1">
    <citation type="submission" date="2018-11" db="EMBL/GenBank/DDBJ databases">
        <authorList>
            <person name="Grassa J C."/>
        </authorList>
    </citation>
    <scope>NUCLEOTIDE SEQUENCE [LARGE SCALE GENOMIC DNA]</scope>
</reference>
<dbReference type="InterPro" id="IPR019775">
    <property type="entry name" value="WD40_repeat_CS"/>
</dbReference>
<dbReference type="Pfam" id="PF14844">
    <property type="entry name" value="PH_BEACH"/>
    <property type="match status" value="1"/>
</dbReference>
<dbReference type="InterPro" id="IPR011993">
    <property type="entry name" value="PH-like_dom_sf"/>
</dbReference>
<dbReference type="PROSITE" id="PS50294">
    <property type="entry name" value="WD_REPEATS_REGION"/>
    <property type="match status" value="1"/>
</dbReference>
<dbReference type="SUPFAM" id="SSF50729">
    <property type="entry name" value="PH domain-like"/>
    <property type="match status" value="1"/>
</dbReference>
<dbReference type="PROSITE" id="PS51783">
    <property type="entry name" value="PH_BEACH"/>
    <property type="match status" value="1"/>
</dbReference>
<keyword evidence="8" id="KW-1185">Reference proteome</keyword>
<feature type="domain" description="BEACH-type PH" evidence="6">
    <location>
        <begin position="2741"/>
        <end position="2907"/>
    </location>
</feature>
<dbReference type="InterPro" id="IPR015943">
    <property type="entry name" value="WD40/YVTN_repeat-like_dom_sf"/>
</dbReference>
<dbReference type="PANTHER" id="PTHR46108:SF4">
    <property type="entry name" value="BLUE CHEESE"/>
    <property type="match status" value="1"/>
</dbReference>
<dbReference type="Gene3D" id="1.10.1540.10">
    <property type="entry name" value="BEACH domain"/>
    <property type="match status" value="1"/>
</dbReference>
<dbReference type="SUPFAM" id="SSF48371">
    <property type="entry name" value="ARM repeat"/>
    <property type="match status" value="1"/>
</dbReference>
<feature type="compositionally biased region" description="Low complexity" evidence="4">
    <location>
        <begin position="1923"/>
        <end position="1932"/>
    </location>
</feature>
<feature type="region of interest" description="Disordered" evidence="4">
    <location>
        <begin position="2695"/>
        <end position="2724"/>
    </location>
</feature>
<dbReference type="CDD" id="cd01201">
    <property type="entry name" value="PH_BEACH"/>
    <property type="match status" value="1"/>
</dbReference>
<reference evidence="7" key="2">
    <citation type="submission" date="2021-03" db="UniProtKB">
        <authorList>
            <consortium name="EnsemblPlants"/>
        </authorList>
    </citation>
    <scope>IDENTIFICATION</scope>
</reference>
<feature type="region of interest" description="Disordered" evidence="4">
    <location>
        <begin position="408"/>
        <end position="444"/>
    </location>
</feature>
<evidence type="ECO:0000259" key="6">
    <source>
        <dbReference type="PROSITE" id="PS51783"/>
    </source>
</evidence>
<sequence length="3655" mass="407773">MWQMAALGDNCFISNVHKDKHELELDFKRFWEEFRSSSSEKEKEAALNLTVDAFCRLVKQHADVAQLVTMLVETHIFSFVVGRAFVTDIEKLKIGSKTRSLDVAKVLKFFSEVKDNISPGSNLLRAVEVLVSGPIDKQSLLDSGIFCCLIHILYALLDPDEANRRQKATDCEVPVLAEKDSGVADVRRLEVEGSIVHIMKALASHPSAGQSLIEDDSLQLLFQMVANGSLTIFSRYKEGLVLLHSIQLHRHAMQILGLLLVSDNGSTAKYIRKHHLIKVLLMAVKDFNPDCGDSAYTMGIVDLLLECVELSYRPEAGGVRLREDIHNAHGYQFLVQFALTLTSMRKSHGFQSSRSESSSNHNFDSDGSHALIDLDTKKFIENDESLEYQLSPVLSRLLDVLVNLAQTGPSETSGSSGGKGSKSSHPRASGNSRSHSSSSERFAEDVWEKGNTKVKDLEAIQMLQDIFLKAGSRELQAEVLNRMFKIFSSHLDNYKLCQQLRTVPLLILNMDGFPPSLQEIILKILEYAVTVVNCVPEQELLSLCCLLQQPITSELKHTILSFFVKLLSFDQQYRKVLREVGVLEVLLDDLKHNKFLLGSDSNSGNTSQSEKKSSSSSFKKHLDSKNVIISSPKLLDSGSGKFPIFEIENTIAVAWDCMVSLLKKTDSSQSAFRSANGISVVLPFLVSDVHRPGVLRVLSCLIIEDVKQAHSEELGSVVEILKSGMVSSVSGSQYRLENEAKCDTMGTLWRILTVNNSAQRVFGDATGFSLLLTTLHSFQSDGEPSDQSPLEVYTKVFTYLLRVITAAVCDNAINRTKLHTIVSSQTFYDLLSESGLLCVECEKQIIQLLFELALEIVLPPFLTTESSTSSNVNGNESQGFILVTNSGSFHPDKERVYNAAAVRVLIRSLLLFTPKVQLEVLGLIEKLACGGPFNQENLTSVGCVELLLEIIHPFLLGSSPLLSHALKIVEVLGAYRLSASELRMLIRYVLNMRSMNSGHVLVDMMQRLILNEDMVSEDVPLAPFIEMDMRKIGHASIQVSLGERSWPPAAGYSFVCWFQFRNFLRSQAKETDHSKTNASKRQNNSSGKNHDQNILRIFSVGAANNESTFYAELYLQEDGVLTLATSNSCSLSFSGLELEEGRWHHLAVVHSKPNALAGLFQASVAYMYLNGKLRHTGKLGYSPSPVGKPLQVTIGTPVTCARVSGLTWKLRSCYLFEEVLTSGCICFMYILGRGYRGLFQDTDLLRFVPNQACGGGSMAILDALDADSTLALNTQRLDPPSKLGESKTDGSGFVWDLERLGNLSLQLSGKKLIFAFDGTCAEPIRASGTFSMLNLVDPMSAAASPIGGIPRFGRLHGDIYICKQCVIGDTIHPVGGMTVVLALVEAAETRDMLHMALTLLACALHQNPQNIRDMQTYRGYHLLALFLRRRMSLFDLQSLEIFFQIAACEASFSEPKKSRYTQSNLSPAMTMHETSFEDLHLKFRDENSSIGSQGDMDDFSAQKDSFSNISELENSDIPAETSNCIVLSNADMVEHVLLDWTLWVTATLSIQISLLGFLEHLVSMHWYRNHNLTILRRINLVQHLLVTLQRGDVEVPVLEKLVVLLGVILEDGFLSSELEHVVRFVIMTFDPPELTSRHPVSRESMGKHVIVRNMLLEMLIDLQVTIKSDELLEQWHKNVSSKLITYFLDEAVHPTSMRWIMTLLGICLTSSPTFALKFRSSGGYQGLARVLRSFYDSPDIYYILFCLIFGKPVYPRLPEVRMLDFHALMPSHGSNVELKFVELLESVITMAKSTFDRLCMQSVLAHQTGNLSQVSAGLVAELVEENADMIGELQGEALMHKTYAARLMGGEASAPVAATSVLRFMVDLAKMCPSFSAVCRRAEFLESCIDLYFSCVRAAHAVKMAKELSLRAEEKNMNDSDDTSSSHNTFSSLPHEQDQSVNNSISAGSFPKEQISSSSEDIPVTQNIVIVDKEETKVTSSLQELNKVVQSDAPAVMSLDIDGVDQVSASSSSNEFSFRSLKGTLEPIQATDSHSSNSFTMLDSPILSEKSNSIPLTPTASPVLALTSWLGSSGNNEYKTPLVTAPVESSLSTGEVEPSLEVKSSVQGPLAVNAIFSVSPKLLLEIDDSGYGGGPCCAGATAVLDFTAEVLSDFITEQLKSSQIVESILESVPLYVDADAVLVFQGLCLGRLMNFLERRLLRDDEENEKKLDKSRWSSNLDALCWMIVDRVYMGAFPQPAGVLRTLEFLLSMLQLANKDGRVEEAAPTGKSLLSITRGSRQLDTYIHSMLKNANRMILYCFLPSFLIAIGEEDLLSCLGLLIEPKKRMSSNSSQDDSGLDICTVLELLVAHRQIIFCPSNTDTDLNCCLCVNLISLLRDQRRIVQNMAVDIVKHLLVHRRAALEDLLVSKPNQGQQLDLLHGGFDKLLIGSLSSFFDWFQSCEQSVNKVLEQCAAIMWVQFIAGSAKFPGVRIKGMEGRRRREMGRKSRDTSKSDGKHWEQVNERRYALELVRDAMSTELRVVRQDKYGWVLHAESEWQNHLQQLVHERGIFPMRKSMETEDPEWQLCQIEGPYRMRKKLERCKLKIDSIQNVLDGQFEFGDEEQSKTKAENGPNTSDTDSESFFHFFSDATKQNDLGDELYDESVYKEPDNVRDASSVKNGWNDDRASSVNDASLHSALEFGGKSSAVSVQIEDSTQGRSDLGSPRQSSSARNDDIKVSEDKADKDLHDNGEYLIRPYLEPFEKIRFRYNCERVVGLDKHDGIFLIGEHCLYVIENFYIDESGSICEKECEDELSIIDQALGVKKDVNGSSDFQSKSTSFSATTAKPWIGGRAWAYNGGAWGKEKVCTGGHLSHLWRMWKLNSVHEILKRDYQLRPVAVEIFSMDGCNDLLVFHKKEREEVFKNLVAMNLPRNSMLDTTISGSTKQESNEGSRLFKIMAKSFSKRWQNGEISNFQYLMHLNTWAGRGYSDLTQYPVFPWVLADYESENLDLTDPKTFRKLNKPMGCQTPEGEDEFKKRYESWDDPEVPKFHYGSHYSSAGIVLFYLLRLPPFSAENQKLQGGQFDHADRLFNSVRDTWLSAAGKGNTSDVKELIPEFFYMPEFLENRFNLDFGEKQSGEKVGDVVLPPWAKGSVREFIRKHREALESDFVSENLHHWIDLIFGYKQRGKAAEEAVNVFYHYTYEGSVDIDSVTDPAMKASILAQINHFGQTPKQLFLKAHVKRRVDKKFPPHPLKYSSQIVPHEIRRSSSSISQIVTINEKVLVAGMNSFLKPRTYTKYVVWGFPDRSLRFMSYDQDRLLSTHENLHGGNQIQCAGVSHDGRILVTGADDGLVSVWIISKYGPRAVRRLHLEKALSAHTSKITCLHVSQPYMMIVSGSDDCTVIIWDLSSLAFVRQLPEFPSPVSAIYVNDLTGEIVTAAGTLLAIWSINGDCLAAVNTSQLPSDSILSVTSSSFSDWLDTNWYVTGHQSGAVKVWQMVHCSINEHSPSKSTSGGTGGLSLGGKASEYRLVLHKVLKSHKHPVTALHLPNDLKQLLSGDAGGHLLSWTLPDESLRSSFNRGMVVKDFISWTTIIVGYAQNNFHVRALELSKKEQTEGVVIDSMMIESILLASNGKWKDVHELRMRMKGSGLKKNPDVIGLKSHPESVKIYRKLD</sequence>
<dbReference type="InterPro" id="IPR036372">
    <property type="entry name" value="BEACH_dom_sf"/>
</dbReference>
<dbReference type="InterPro" id="IPR000409">
    <property type="entry name" value="BEACH_dom"/>
</dbReference>
<dbReference type="EnsemblPlants" id="evm.model.01.683">
    <property type="protein sequence ID" value="cds.evm.model.01.683"/>
    <property type="gene ID" value="evm.TU.01.683"/>
</dbReference>
<feature type="repeat" description="WD" evidence="3">
    <location>
        <begin position="3356"/>
        <end position="3397"/>
    </location>
</feature>
<dbReference type="InterPro" id="IPR016024">
    <property type="entry name" value="ARM-type_fold"/>
</dbReference>
<dbReference type="PROSITE" id="PS50197">
    <property type="entry name" value="BEACH"/>
    <property type="match status" value="1"/>
</dbReference>
<dbReference type="InterPro" id="IPR011989">
    <property type="entry name" value="ARM-like"/>
</dbReference>
<feature type="compositionally biased region" description="Low complexity" evidence="4">
    <location>
        <begin position="429"/>
        <end position="439"/>
    </location>
</feature>
<dbReference type="InterPro" id="IPR001680">
    <property type="entry name" value="WD40_rpt"/>
</dbReference>
<feature type="region of interest" description="Disordered" evidence="4">
    <location>
        <begin position="1913"/>
        <end position="1959"/>
    </location>
</feature>
<feature type="compositionally biased region" description="Basic and acidic residues" evidence="4">
    <location>
        <begin position="2713"/>
        <end position="2724"/>
    </location>
</feature>
<dbReference type="SUPFAM" id="SSF49899">
    <property type="entry name" value="Concanavalin A-like lectins/glucanases"/>
    <property type="match status" value="1"/>
</dbReference>
<dbReference type="Gramene" id="evm.model.01.683">
    <property type="protein sequence ID" value="cds.evm.model.01.683"/>
    <property type="gene ID" value="evm.TU.01.683"/>
</dbReference>
<evidence type="ECO:0000259" key="5">
    <source>
        <dbReference type="PROSITE" id="PS50197"/>
    </source>
</evidence>
<keyword evidence="2" id="KW-0677">Repeat</keyword>
<dbReference type="InterPro" id="IPR013320">
    <property type="entry name" value="ConA-like_dom_sf"/>
</dbReference>
<evidence type="ECO:0000256" key="1">
    <source>
        <dbReference type="ARBA" id="ARBA00022574"/>
    </source>
</evidence>
<name>A0A803NQA4_CANSA</name>
<dbReference type="SMART" id="SM00320">
    <property type="entry name" value="WD40"/>
    <property type="match status" value="5"/>
</dbReference>
<keyword evidence="1 3" id="KW-0853">WD repeat</keyword>
<dbReference type="CDD" id="cd06071">
    <property type="entry name" value="Beach"/>
    <property type="match status" value="1"/>
</dbReference>
<evidence type="ECO:0000256" key="4">
    <source>
        <dbReference type="SAM" id="MobiDB-lite"/>
    </source>
</evidence>
<accession>A0A803NQA4</accession>
<dbReference type="InterPro" id="IPR051944">
    <property type="entry name" value="BEACH_domain_protein"/>
</dbReference>
<dbReference type="EMBL" id="UZAU01000018">
    <property type="status" value="NOT_ANNOTATED_CDS"/>
    <property type="molecule type" value="Genomic_DNA"/>
</dbReference>
<dbReference type="SMART" id="SM01026">
    <property type="entry name" value="Beach"/>
    <property type="match status" value="1"/>
</dbReference>
<feature type="compositionally biased region" description="Basic and acidic residues" evidence="4">
    <location>
        <begin position="2645"/>
        <end position="2654"/>
    </location>
</feature>
<feature type="compositionally biased region" description="Polar residues" evidence="4">
    <location>
        <begin position="2695"/>
        <end position="2712"/>
    </location>
</feature>
<dbReference type="Gene3D" id="2.30.29.30">
    <property type="entry name" value="Pleckstrin-homology domain (PH domain)/Phosphotyrosine-binding domain (PTB)"/>
    <property type="match status" value="1"/>
</dbReference>
<organism evidence="7 8">
    <name type="scientific">Cannabis sativa</name>
    <name type="common">Hemp</name>
    <name type="synonym">Marijuana</name>
    <dbReference type="NCBI Taxonomy" id="3483"/>
    <lineage>
        <taxon>Eukaryota</taxon>
        <taxon>Viridiplantae</taxon>
        <taxon>Streptophyta</taxon>
        <taxon>Embryophyta</taxon>
        <taxon>Tracheophyta</taxon>
        <taxon>Spermatophyta</taxon>
        <taxon>Magnoliopsida</taxon>
        <taxon>eudicotyledons</taxon>
        <taxon>Gunneridae</taxon>
        <taxon>Pentapetalae</taxon>
        <taxon>rosids</taxon>
        <taxon>fabids</taxon>
        <taxon>Rosales</taxon>
        <taxon>Cannabaceae</taxon>
        <taxon>Cannabis</taxon>
    </lineage>
</organism>
<evidence type="ECO:0000256" key="3">
    <source>
        <dbReference type="PROSITE-ProRule" id="PRU00221"/>
    </source>
</evidence>
<feature type="domain" description="BEACH" evidence="5">
    <location>
        <begin position="2932"/>
        <end position="3224"/>
    </location>
</feature>
<dbReference type="PANTHER" id="PTHR46108">
    <property type="entry name" value="BLUE CHEESE"/>
    <property type="match status" value="1"/>
</dbReference>